<comment type="caution">
    <text evidence="2">The sequence shown here is derived from an EMBL/GenBank/DDBJ whole genome shotgun (WGS) entry which is preliminary data.</text>
</comment>
<accession>A0A8S2Z7H1</accession>
<name>A0A8S2Z7H1_9BILA</name>
<organism evidence="2 3">
    <name type="scientific">Rotaria magnacalcarata</name>
    <dbReference type="NCBI Taxonomy" id="392030"/>
    <lineage>
        <taxon>Eukaryota</taxon>
        <taxon>Metazoa</taxon>
        <taxon>Spiralia</taxon>
        <taxon>Gnathifera</taxon>
        <taxon>Rotifera</taxon>
        <taxon>Eurotatoria</taxon>
        <taxon>Bdelloidea</taxon>
        <taxon>Philodinida</taxon>
        <taxon>Philodinidae</taxon>
        <taxon>Rotaria</taxon>
    </lineage>
</organism>
<sequence>MKKSKIPTSSTPTTLPPPPPSTAAMNSPLDLLSNNNKNESMLIKNLANQLLISAQRNNCIDIEK</sequence>
<gene>
    <name evidence="2" type="ORF">SMN809_LOCUS39123</name>
</gene>
<dbReference type="Proteomes" id="UP000676336">
    <property type="component" value="Unassembled WGS sequence"/>
</dbReference>
<dbReference type="AlphaFoldDB" id="A0A8S2Z7H1"/>
<evidence type="ECO:0000313" key="2">
    <source>
        <dbReference type="EMBL" id="CAF4601941.1"/>
    </source>
</evidence>
<feature type="region of interest" description="Disordered" evidence="1">
    <location>
        <begin position="1"/>
        <end position="29"/>
    </location>
</feature>
<dbReference type="EMBL" id="CAJOBI010104220">
    <property type="protein sequence ID" value="CAF4601941.1"/>
    <property type="molecule type" value="Genomic_DNA"/>
</dbReference>
<protein>
    <submittedName>
        <fullName evidence="2">Uncharacterized protein</fullName>
    </submittedName>
</protein>
<proteinExistence type="predicted"/>
<reference evidence="2" key="1">
    <citation type="submission" date="2021-02" db="EMBL/GenBank/DDBJ databases">
        <authorList>
            <person name="Nowell W R."/>
        </authorList>
    </citation>
    <scope>NUCLEOTIDE SEQUENCE</scope>
</reference>
<evidence type="ECO:0000256" key="1">
    <source>
        <dbReference type="SAM" id="MobiDB-lite"/>
    </source>
</evidence>
<evidence type="ECO:0000313" key="3">
    <source>
        <dbReference type="Proteomes" id="UP000676336"/>
    </source>
</evidence>
<feature type="non-terminal residue" evidence="2">
    <location>
        <position position="64"/>
    </location>
</feature>